<dbReference type="KEGG" id="pgr:PGTG_18199"/>
<reference evidence="2" key="2">
    <citation type="journal article" date="2011" name="Proc. Natl. Acad. Sci. U.S.A.">
        <title>Obligate biotrophy features unraveled by the genomic analysis of rust fungi.</title>
        <authorList>
            <person name="Duplessis S."/>
            <person name="Cuomo C.A."/>
            <person name="Lin Y.-C."/>
            <person name="Aerts A."/>
            <person name="Tisserant E."/>
            <person name="Veneault-Fourrey C."/>
            <person name="Joly D.L."/>
            <person name="Hacquard S."/>
            <person name="Amselem J."/>
            <person name="Cantarel B.L."/>
            <person name="Chiu R."/>
            <person name="Coutinho P.M."/>
            <person name="Feau N."/>
            <person name="Field M."/>
            <person name="Frey P."/>
            <person name="Gelhaye E."/>
            <person name="Goldberg J."/>
            <person name="Grabherr M.G."/>
            <person name="Kodira C.D."/>
            <person name="Kohler A."/>
            <person name="Kuees U."/>
            <person name="Lindquist E.A."/>
            <person name="Lucas S.M."/>
            <person name="Mago R."/>
            <person name="Mauceli E."/>
            <person name="Morin E."/>
            <person name="Murat C."/>
            <person name="Pangilinan J.L."/>
            <person name="Park R."/>
            <person name="Pearson M."/>
            <person name="Quesneville H."/>
            <person name="Rouhier N."/>
            <person name="Sakthikumar S."/>
            <person name="Salamov A.A."/>
            <person name="Schmutz J."/>
            <person name="Selles B."/>
            <person name="Shapiro H."/>
            <person name="Tanguay P."/>
            <person name="Tuskan G.A."/>
            <person name="Henrissat B."/>
            <person name="Van de Peer Y."/>
            <person name="Rouze P."/>
            <person name="Ellis J.G."/>
            <person name="Dodds P.N."/>
            <person name="Schein J.E."/>
            <person name="Zhong S."/>
            <person name="Hamelin R.C."/>
            <person name="Grigoriev I.V."/>
            <person name="Szabo L.J."/>
            <person name="Martin F."/>
        </authorList>
    </citation>
    <scope>NUCLEOTIDE SEQUENCE [LARGE SCALE GENOMIC DNA]</scope>
    <source>
        <strain evidence="2">CRL 75-36-700-3 / race SCCL</strain>
    </source>
</reference>
<gene>
    <name evidence="1" type="ORF">PGTG_18199</name>
</gene>
<proteinExistence type="predicted"/>
<reference key="1">
    <citation type="submission" date="2007-01" db="EMBL/GenBank/DDBJ databases">
        <title>The Genome Sequence of Puccinia graminis f. sp. tritici Strain CRL 75-36-700-3.</title>
        <authorList>
            <consortium name="The Broad Institute Genome Sequencing Platform"/>
            <person name="Birren B."/>
            <person name="Lander E."/>
            <person name="Galagan J."/>
            <person name="Nusbaum C."/>
            <person name="Devon K."/>
            <person name="Cuomo C."/>
            <person name="Jaffe D."/>
            <person name="Butler J."/>
            <person name="Alvarez P."/>
            <person name="Gnerre S."/>
            <person name="Grabherr M."/>
            <person name="Mauceli E."/>
            <person name="Brockman W."/>
            <person name="Young S."/>
            <person name="LaButti K."/>
            <person name="Sykes S."/>
            <person name="DeCaprio D."/>
            <person name="Crawford M."/>
            <person name="Koehrsen M."/>
            <person name="Engels R."/>
            <person name="Montgomery P."/>
            <person name="Pearson M."/>
            <person name="Howarth C."/>
            <person name="Larson L."/>
            <person name="White J."/>
            <person name="Zeng Q."/>
            <person name="Kodira C."/>
            <person name="Yandava C."/>
            <person name="Alvarado L."/>
            <person name="O'Leary S."/>
            <person name="Szabo L."/>
            <person name="Dean R."/>
            <person name="Schein J."/>
        </authorList>
    </citation>
    <scope>NUCLEOTIDE SEQUENCE</scope>
    <source>
        <strain>CRL 75-36-700-3</strain>
    </source>
</reference>
<sequence length="149" mass="16830">MTDVLLNSHSDSNNPIRLSPTIVIRCHLWIGDQLVTDRVPYLGAGQIAYQVADVNTNPCHLDFESESPSFIEFSQSIFEHIQSCALNIPNLLAVLKWAYSIRQENPLRTWAMDSSNEQGFEDFICALRNVYDEAYISISVKLNRPVGLS</sequence>
<accession>E3L809</accession>
<dbReference type="InParanoid" id="E3L809"/>
<name>E3L809_PUCGT</name>
<evidence type="ECO:0000313" key="1">
    <source>
        <dbReference type="EMBL" id="EFP92684.1"/>
    </source>
</evidence>
<dbReference type="VEuPathDB" id="FungiDB:PGTG_18199"/>
<evidence type="ECO:0000313" key="2">
    <source>
        <dbReference type="Proteomes" id="UP000008783"/>
    </source>
</evidence>
<dbReference type="RefSeq" id="XP_003337103.1">
    <property type="nucleotide sequence ID" value="XM_003337055.1"/>
</dbReference>
<protein>
    <submittedName>
        <fullName evidence="1">Uncharacterized protein</fullName>
    </submittedName>
</protein>
<dbReference type="AlphaFoldDB" id="E3L809"/>
<organism evidence="1 2">
    <name type="scientific">Puccinia graminis f. sp. tritici (strain CRL 75-36-700-3 / race SCCL)</name>
    <name type="common">Black stem rust fungus</name>
    <dbReference type="NCBI Taxonomy" id="418459"/>
    <lineage>
        <taxon>Eukaryota</taxon>
        <taxon>Fungi</taxon>
        <taxon>Dikarya</taxon>
        <taxon>Basidiomycota</taxon>
        <taxon>Pucciniomycotina</taxon>
        <taxon>Pucciniomycetes</taxon>
        <taxon>Pucciniales</taxon>
        <taxon>Pucciniaceae</taxon>
        <taxon>Puccinia</taxon>
    </lineage>
</organism>
<dbReference type="HOGENOM" id="CLU_1750596_0_0_1"/>
<dbReference type="OrthoDB" id="2512952at2759"/>
<dbReference type="Proteomes" id="UP000008783">
    <property type="component" value="Unassembled WGS sequence"/>
</dbReference>
<keyword evidence="2" id="KW-1185">Reference proteome</keyword>
<dbReference type="GeneID" id="10539014"/>
<dbReference type="EMBL" id="DS178370">
    <property type="protein sequence ID" value="EFP92684.1"/>
    <property type="molecule type" value="Genomic_DNA"/>
</dbReference>